<keyword evidence="5" id="KW-0472">Membrane</keyword>
<dbReference type="InterPro" id="IPR011990">
    <property type="entry name" value="TPR-like_helical_dom_sf"/>
</dbReference>
<dbReference type="NCBIfam" id="TIGR03142">
    <property type="entry name" value="cytochro_ccmI"/>
    <property type="match status" value="1"/>
</dbReference>
<evidence type="ECO:0000259" key="6">
    <source>
        <dbReference type="Pfam" id="PF23892"/>
    </source>
</evidence>
<dbReference type="Pfam" id="PF23892">
    <property type="entry name" value="Ig_CycH"/>
    <property type="match status" value="1"/>
</dbReference>
<keyword evidence="2" id="KW-0677">Repeat</keyword>
<evidence type="ECO:0000256" key="5">
    <source>
        <dbReference type="SAM" id="Phobius"/>
    </source>
</evidence>
<dbReference type="Proteomes" id="UP001525968">
    <property type="component" value="Unassembled WGS sequence"/>
</dbReference>
<comment type="caution">
    <text evidence="8">The sequence shown here is derived from an EMBL/GenBank/DDBJ whole genome shotgun (WGS) entry which is preliminary data.</text>
</comment>
<dbReference type="SUPFAM" id="SSF48452">
    <property type="entry name" value="TPR-like"/>
    <property type="match status" value="1"/>
</dbReference>
<gene>
    <name evidence="8" type="primary">ccmI</name>
    <name evidence="8" type="ORF">N0K08_04770</name>
</gene>
<dbReference type="Pfam" id="PF23914">
    <property type="entry name" value="TPR_CcmH_CycH"/>
    <property type="match status" value="1"/>
</dbReference>
<organism evidence="8 9">
    <name type="scientific">Acidovorax bellezanensis</name>
    <dbReference type="NCBI Taxonomy" id="2976702"/>
    <lineage>
        <taxon>Bacteria</taxon>
        <taxon>Pseudomonadati</taxon>
        <taxon>Pseudomonadota</taxon>
        <taxon>Betaproteobacteria</taxon>
        <taxon>Burkholderiales</taxon>
        <taxon>Comamonadaceae</taxon>
        <taxon>Acidovorax</taxon>
    </lineage>
</organism>
<evidence type="ECO:0000256" key="1">
    <source>
        <dbReference type="ARBA" id="ARBA00004196"/>
    </source>
</evidence>
<dbReference type="InterPro" id="IPR056413">
    <property type="entry name" value="TPR_CcmH_CycH"/>
</dbReference>
<evidence type="ECO:0000259" key="7">
    <source>
        <dbReference type="Pfam" id="PF23914"/>
    </source>
</evidence>
<keyword evidence="5" id="KW-0812">Transmembrane</keyword>
<name>A0ABT2PHL0_9BURK</name>
<protein>
    <submittedName>
        <fullName evidence="8">C-type cytochrome biogenesis protein CcmI</fullName>
    </submittedName>
</protein>
<feature type="transmembrane region" description="Helical" evidence="5">
    <location>
        <begin position="96"/>
        <end position="118"/>
    </location>
</feature>
<dbReference type="RefSeq" id="WP_261498912.1">
    <property type="nucleotide sequence ID" value="NZ_JAODYH010000003.1"/>
</dbReference>
<proteinExistence type="predicted"/>
<feature type="domain" description="Cytochrome c-type biogenesis protein H Ig-like" evidence="6">
    <location>
        <begin position="320"/>
        <end position="401"/>
    </location>
</feature>
<dbReference type="Gene3D" id="1.25.40.10">
    <property type="entry name" value="Tetratricopeptide repeat domain"/>
    <property type="match status" value="1"/>
</dbReference>
<feature type="domain" description="Cytochrome c-type biogenesis protein H TPR" evidence="7">
    <location>
        <begin position="124"/>
        <end position="274"/>
    </location>
</feature>
<sequence>MTPMHWLWLGALALIVLSLAVLLPPLLSDQAAASESRNDAVLRRLYQAQWDELAREHQAGHLSAPDRAQAEDELQRRLLAELESRPAQKRWRHWPWLPRASALGVAVLLPVAAFALYLQTGNPEAAARLAQADDVGHGAADAQVEAMVEGLAQRLRAEPENVQGWVMLARSYETLERFADAGQAYSQALLAARRVQLDASVQAQLLADQADALGSAQGGDLQGPAGEAIAEALRLDPHQHKALALAGSAAVRQGDFALAATHWRALLAQLEPGSDIALRVQDDLLKLETLDAPPARPPAAVATNHLSGEILWPASVQAMALPPEAKVFVIVRAPGQAQPVAVLRLPAKGLPTRFTLDAAHLLNPAVALTDFAALQVSARLSPSGAALPTPQDVRSNVLSAKPGAGQLRLEMGGS</sequence>
<reference evidence="8 9" key="1">
    <citation type="submission" date="2022-09" db="EMBL/GenBank/DDBJ databases">
        <title>Draft genome of isolate Be4.</title>
        <authorList>
            <person name="Sanchez-Castro I."/>
            <person name="Martinez-Rodriguez P."/>
            <person name="Descostes M."/>
            <person name="Merroun M."/>
        </authorList>
    </citation>
    <scope>NUCLEOTIDE SEQUENCE [LARGE SCALE GENOMIC DNA]</scope>
    <source>
        <strain evidence="8 9">Be4</strain>
    </source>
</reference>
<dbReference type="EMBL" id="JAODYH010000003">
    <property type="protein sequence ID" value="MCT9809935.1"/>
    <property type="molecule type" value="Genomic_DNA"/>
</dbReference>
<dbReference type="InterPro" id="IPR017560">
    <property type="entry name" value="Cyt_c_biogenesis_CcmI"/>
</dbReference>
<evidence type="ECO:0000256" key="2">
    <source>
        <dbReference type="ARBA" id="ARBA00022737"/>
    </source>
</evidence>
<keyword evidence="4" id="KW-0802">TPR repeat</keyword>
<feature type="transmembrane region" description="Helical" evidence="5">
    <location>
        <begin position="6"/>
        <end position="27"/>
    </location>
</feature>
<keyword evidence="5" id="KW-1133">Transmembrane helix</keyword>
<keyword evidence="3" id="KW-0201">Cytochrome c-type biogenesis</keyword>
<evidence type="ECO:0000256" key="4">
    <source>
        <dbReference type="ARBA" id="ARBA00022803"/>
    </source>
</evidence>
<dbReference type="InterPro" id="IPR056412">
    <property type="entry name" value="Ig_CycH"/>
</dbReference>
<comment type="subcellular location">
    <subcellularLocation>
        <location evidence="1">Cell envelope</location>
    </subcellularLocation>
</comment>
<dbReference type="PANTHER" id="PTHR47870">
    <property type="entry name" value="CYTOCHROME C-TYPE BIOGENESIS PROTEIN CCMH"/>
    <property type="match status" value="1"/>
</dbReference>
<evidence type="ECO:0000313" key="8">
    <source>
        <dbReference type="EMBL" id="MCT9809935.1"/>
    </source>
</evidence>
<evidence type="ECO:0000256" key="3">
    <source>
        <dbReference type="ARBA" id="ARBA00022748"/>
    </source>
</evidence>
<accession>A0ABT2PHL0</accession>
<keyword evidence="9" id="KW-1185">Reference proteome</keyword>
<evidence type="ECO:0000313" key="9">
    <source>
        <dbReference type="Proteomes" id="UP001525968"/>
    </source>
</evidence>
<dbReference type="PANTHER" id="PTHR47870:SF4">
    <property type="entry name" value="CYTOCHROME C-TYPE BIOGENESIS PROTEIN CYCH"/>
    <property type="match status" value="1"/>
</dbReference>
<dbReference type="InterPro" id="IPR051263">
    <property type="entry name" value="C-type_cytochrome_biogenesis"/>
</dbReference>